<protein>
    <submittedName>
        <fullName evidence="19">Protocadherin-like wing polarity protein stan</fullName>
    </submittedName>
</protein>
<dbReference type="InterPro" id="IPR013320">
    <property type="entry name" value="ConA-like_dom_sf"/>
</dbReference>
<feature type="transmembrane region" description="Helical" evidence="14">
    <location>
        <begin position="55"/>
        <end position="74"/>
    </location>
</feature>
<dbReference type="SMART" id="SM00179">
    <property type="entry name" value="EGF_CA"/>
    <property type="match status" value="2"/>
</dbReference>
<dbReference type="CDD" id="cd00054">
    <property type="entry name" value="EGF_CA"/>
    <property type="match status" value="2"/>
</dbReference>
<keyword evidence="10" id="KW-0325">Glycoprotein</keyword>
<dbReference type="OrthoDB" id="26203at2759"/>
<keyword evidence="3 14" id="KW-0812">Transmembrane</keyword>
<dbReference type="PROSITE" id="PS00022">
    <property type="entry name" value="EGF_1"/>
    <property type="match status" value="2"/>
</dbReference>
<dbReference type="InterPro" id="IPR001791">
    <property type="entry name" value="Laminin_G"/>
</dbReference>
<feature type="compositionally biased region" description="Basic residues" evidence="13">
    <location>
        <begin position="79"/>
        <end position="89"/>
    </location>
</feature>
<dbReference type="Pfam" id="PF00028">
    <property type="entry name" value="Cadherin"/>
    <property type="match status" value="3"/>
</dbReference>
<dbReference type="InterPro" id="IPR002126">
    <property type="entry name" value="Cadherin-like_dom"/>
</dbReference>
<keyword evidence="2 12" id="KW-0245">EGF-like domain</keyword>
<dbReference type="KEGG" id="aplc:110981572"/>
<evidence type="ECO:0000256" key="10">
    <source>
        <dbReference type="ARBA" id="ARBA00023180"/>
    </source>
</evidence>
<dbReference type="Pfam" id="PF02210">
    <property type="entry name" value="Laminin_G_2"/>
    <property type="match status" value="1"/>
</dbReference>
<feature type="domain" description="EGF-like" evidence="16">
    <location>
        <begin position="729"/>
        <end position="766"/>
    </location>
</feature>
<feature type="domain" description="EGF-like" evidence="16">
    <location>
        <begin position="689"/>
        <end position="725"/>
    </location>
</feature>
<feature type="disulfide bond" evidence="12">
    <location>
        <begin position="715"/>
        <end position="724"/>
    </location>
</feature>
<comment type="caution">
    <text evidence="12">Lacks conserved residue(s) required for the propagation of feature annotation.</text>
</comment>
<dbReference type="PRINTS" id="PR00205">
    <property type="entry name" value="CADHERIN"/>
</dbReference>
<evidence type="ECO:0000256" key="6">
    <source>
        <dbReference type="ARBA" id="ARBA00022837"/>
    </source>
</evidence>
<keyword evidence="4" id="KW-0732">Signal</keyword>
<feature type="domain" description="Cadherin" evidence="17">
    <location>
        <begin position="255"/>
        <end position="328"/>
    </location>
</feature>
<dbReference type="InterPro" id="IPR000742">
    <property type="entry name" value="EGF"/>
</dbReference>
<reference evidence="19" key="1">
    <citation type="submission" date="2025-08" db="UniProtKB">
        <authorList>
            <consortium name="RefSeq"/>
        </authorList>
    </citation>
    <scope>IDENTIFICATION</scope>
</reference>
<evidence type="ECO:0000256" key="4">
    <source>
        <dbReference type="ARBA" id="ARBA00022729"/>
    </source>
</evidence>
<dbReference type="AlphaFoldDB" id="A0A8B7YNS7"/>
<dbReference type="SMART" id="SM00282">
    <property type="entry name" value="LamG"/>
    <property type="match status" value="1"/>
</dbReference>
<feature type="compositionally biased region" description="Basic and acidic residues" evidence="13">
    <location>
        <begin position="96"/>
        <end position="110"/>
    </location>
</feature>
<dbReference type="InterPro" id="IPR056286">
    <property type="entry name" value="Cadherin_CELSR1-3_9th"/>
</dbReference>
<dbReference type="GO" id="GO:0005509">
    <property type="term" value="F:calcium ion binding"/>
    <property type="evidence" value="ECO:0007669"/>
    <property type="project" value="UniProtKB-UniRule"/>
</dbReference>
<dbReference type="Gene3D" id="2.60.120.200">
    <property type="match status" value="1"/>
</dbReference>
<evidence type="ECO:0000259" key="15">
    <source>
        <dbReference type="PROSITE" id="PS50025"/>
    </source>
</evidence>
<dbReference type="SUPFAM" id="SSF49899">
    <property type="entry name" value="Concanavalin A-like lectins/glucanases"/>
    <property type="match status" value="1"/>
</dbReference>
<dbReference type="CDD" id="cd11304">
    <property type="entry name" value="Cadherin_repeat"/>
    <property type="match status" value="3"/>
</dbReference>
<dbReference type="InterPro" id="IPR020894">
    <property type="entry name" value="Cadherin_CS"/>
</dbReference>
<dbReference type="Pfam" id="PF00008">
    <property type="entry name" value="EGF"/>
    <property type="match status" value="2"/>
</dbReference>
<sequence length="957" mass="107344">MNITEYVHGIGDVITTRFPTQTLLRRTEKIRFVRYVERATPRASRRTQTAMPFRTVLVLLLFVFYVSCGLTAAGEASRGRGRARSRVRRPNGPNIPRREEDSADQNHETTNDVGKPLVFSQDIYDAEVTEDAPVGSLVLTILASLTRNEDTNQDIGYQIKKRKTDKIAPPFRIDTHTGEIRTLRALDFETETEYTVLGYAGVQGNSKLKAKTKITIRVLNVDDVPLRFTRDSYEAYINENKIGQVNNSVELQQGDSQVVFMLMESVPLYGIDMFRINPGTGEVSTTTPLDREEFDKFILVVVANSRKQSAQTRLVVHVNDLNDNPPTFPHHVMTFRIYENARCWLPLNATDKDIGENAVVKYRIAWGRSRSFMIEEDTGVIRNIRRIDYERNKIFRLVVNAYSGNLFGYTRVVIRVIDTNDNPPILNDFQVIYNALPDSLSGAELTRVPAQDVDREGTLRYGIVPGRSRWNNLVKVDEITGIISLSKKKAKKVRTKVVTDITFYVTDGVHGAQASCLLELTPVSIEMMANGVSVNVLNVTGDNFLRSARLQALRDALAYTLNSHANQLVIFNLQEVARDGYPLLNVSFAARDLDNKFLSREYILSTIYFERRRIEEMSGLPILPAEDDVCVLESCNDLQRCVPKKILSQISSVFAHSRGDLITFRGVHPAVEHTCECPDIYSFNNCSEVVDFCESQPCSNGGTCEGTDGGYTCICPYHFAGDNCEIDFSGGSCFEGACKHGGQCVDLDEGGFTCDCMSGYDGQQCEMTSRFFPAGSYMTFPTLNQRSMMRISLNFSTEMRNGLLLYVSRYSQVNDLLAIEIIDTQIAFSFAVGKMTMRVMVGTPGGVSDLKWHLVELVYRDKMVEVMLDSCERNEEGEILSNFPCVAYATQALDVSTWFLDVNTPLLVGSIPANQEEERILSREFIGCIRDVRIDNKVLDFADSLTDSGTEPGCPLG</sequence>
<evidence type="ECO:0000256" key="12">
    <source>
        <dbReference type="PROSITE-ProRule" id="PRU00076"/>
    </source>
</evidence>
<dbReference type="PROSITE" id="PS00232">
    <property type="entry name" value="CADHERIN_1"/>
    <property type="match status" value="2"/>
</dbReference>
<feature type="region of interest" description="Disordered" evidence="13">
    <location>
        <begin position="77"/>
        <end position="113"/>
    </location>
</feature>
<dbReference type="PROSITE" id="PS50025">
    <property type="entry name" value="LAM_G_DOMAIN"/>
    <property type="match status" value="1"/>
</dbReference>
<keyword evidence="18" id="KW-1185">Reference proteome</keyword>
<dbReference type="PANTHER" id="PTHR24026:SF51">
    <property type="entry name" value="PROTOCADHERIN-LIKE WING POLARITY PROTEIN STAN"/>
    <property type="match status" value="1"/>
</dbReference>
<evidence type="ECO:0000313" key="18">
    <source>
        <dbReference type="Proteomes" id="UP000694845"/>
    </source>
</evidence>
<dbReference type="RefSeq" id="XP_022094919.1">
    <property type="nucleotide sequence ID" value="XM_022239227.1"/>
</dbReference>
<dbReference type="InterPro" id="IPR001881">
    <property type="entry name" value="EGF-like_Ca-bd_dom"/>
</dbReference>
<accession>A0A8B7YNS7</accession>
<feature type="domain" description="Cadherin" evidence="17">
    <location>
        <begin position="120"/>
        <end position="228"/>
    </location>
</feature>
<evidence type="ECO:0000256" key="9">
    <source>
        <dbReference type="ARBA" id="ARBA00023157"/>
    </source>
</evidence>
<dbReference type="GO" id="GO:0007156">
    <property type="term" value="P:homophilic cell adhesion via plasma membrane adhesion molecules"/>
    <property type="evidence" value="ECO:0007669"/>
    <property type="project" value="InterPro"/>
</dbReference>
<organism evidence="18 19">
    <name type="scientific">Acanthaster planci</name>
    <name type="common">Crown-of-thorns starfish</name>
    <dbReference type="NCBI Taxonomy" id="133434"/>
    <lineage>
        <taxon>Eukaryota</taxon>
        <taxon>Metazoa</taxon>
        <taxon>Echinodermata</taxon>
        <taxon>Eleutherozoa</taxon>
        <taxon>Asterozoa</taxon>
        <taxon>Asteroidea</taxon>
        <taxon>Valvatacea</taxon>
        <taxon>Valvatida</taxon>
        <taxon>Acanthasteridae</taxon>
        <taxon>Acanthaster</taxon>
    </lineage>
</organism>
<gene>
    <name evidence="19" type="primary">LOC110981572</name>
</gene>
<feature type="disulfide bond" evidence="12">
    <location>
        <begin position="756"/>
        <end position="765"/>
    </location>
</feature>
<dbReference type="CDD" id="cd00110">
    <property type="entry name" value="LamG"/>
    <property type="match status" value="1"/>
</dbReference>
<dbReference type="SUPFAM" id="SSF49313">
    <property type="entry name" value="Cadherin-like"/>
    <property type="match status" value="4"/>
</dbReference>
<dbReference type="GO" id="GO:0005886">
    <property type="term" value="C:plasma membrane"/>
    <property type="evidence" value="ECO:0007669"/>
    <property type="project" value="UniProtKB-SubCell"/>
</dbReference>
<dbReference type="PROSITE" id="PS50026">
    <property type="entry name" value="EGF_3"/>
    <property type="match status" value="2"/>
</dbReference>
<dbReference type="SMART" id="SM00181">
    <property type="entry name" value="EGF"/>
    <property type="match status" value="3"/>
</dbReference>
<dbReference type="Pfam" id="PF23592">
    <property type="entry name" value="Cadherin_CELSR2_9th"/>
    <property type="match status" value="1"/>
</dbReference>
<evidence type="ECO:0000256" key="13">
    <source>
        <dbReference type="SAM" id="MobiDB-lite"/>
    </source>
</evidence>
<keyword evidence="6 11" id="KW-0106">Calcium</keyword>
<dbReference type="SUPFAM" id="SSF57196">
    <property type="entry name" value="EGF/Laminin"/>
    <property type="match status" value="1"/>
</dbReference>
<evidence type="ECO:0000256" key="2">
    <source>
        <dbReference type="ARBA" id="ARBA00022536"/>
    </source>
</evidence>
<evidence type="ECO:0000259" key="17">
    <source>
        <dbReference type="PROSITE" id="PS50268"/>
    </source>
</evidence>
<evidence type="ECO:0000256" key="8">
    <source>
        <dbReference type="ARBA" id="ARBA00023136"/>
    </source>
</evidence>
<dbReference type="FunFam" id="2.10.25.10:FF:000255">
    <property type="entry name" value="Sushi, nidogen and EGF-like domains 1"/>
    <property type="match status" value="1"/>
</dbReference>
<comment type="subcellular location">
    <subcellularLocation>
        <location evidence="1">Membrane</location>
    </subcellularLocation>
</comment>
<dbReference type="SMART" id="SM00112">
    <property type="entry name" value="CA"/>
    <property type="match status" value="4"/>
</dbReference>
<proteinExistence type="predicted"/>
<dbReference type="GeneID" id="110981572"/>
<feature type="domain" description="Cadherin" evidence="17">
    <location>
        <begin position="329"/>
        <end position="426"/>
    </location>
</feature>
<evidence type="ECO:0000256" key="7">
    <source>
        <dbReference type="ARBA" id="ARBA00022989"/>
    </source>
</evidence>
<dbReference type="OMA" id="TWFLDVN"/>
<evidence type="ECO:0000256" key="1">
    <source>
        <dbReference type="ARBA" id="ARBA00004370"/>
    </source>
</evidence>
<dbReference type="PROSITE" id="PS01186">
    <property type="entry name" value="EGF_2"/>
    <property type="match status" value="1"/>
</dbReference>
<name>A0A8B7YNS7_ACAPL</name>
<keyword evidence="5" id="KW-0677">Repeat</keyword>
<evidence type="ECO:0000313" key="19">
    <source>
        <dbReference type="RefSeq" id="XP_022094919.1"/>
    </source>
</evidence>
<evidence type="ECO:0000256" key="5">
    <source>
        <dbReference type="ARBA" id="ARBA00022737"/>
    </source>
</evidence>
<keyword evidence="7 14" id="KW-1133">Transmembrane helix</keyword>
<dbReference type="Gene3D" id="2.60.40.60">
    <property type="entry name" value="Cadherins"/>
    <property type="match status" value="4"/>
</dbReference>
<dbReference type="PANTHER" id="PTHR24026">
    <property type="entry name" value="FAT ATYPICAL CADHERIN-RELATED"/>
    <property type="match status" value="1"/>
</dbReference>
<evidence type="ECO:0000256" key="14">
    <source>
        <dbReference type="SAM" id="Phobius"/>
    </source>
</evidence>
<keyword evidence="9 12" id="KW-1015">Disulfide bond</keyword>
<dbReference type="Gene3D" id="2.10.25.10">
    <property type="entry name" value="Laminin"/>
    <property type="match status" value="2"/>
</dbReference>
<evidence type="ECO:0000259" key="16">
    <source>
        <dbReference type="PROSITE" id="PS50026"/>
    </source>
</evidence>
<feature type="domain" description="Laminin G" evidence="15">
    <location>
        <begin position="767"/>
        <end position="954"/>
    </location>
</feature>
<evidence type="ECO:0000256" key="3">
    <source>
        <dbReference type="ARBA" id="ARBA00022692"/>
    </source>
</evidence>
<dbReference type="InterPro" id="IPR015919">
    <property type="entry name" value="Cadherin-like_sf"/>
</dbReference>
<dbReference type="Proteomes" id="UP000694845">
    <property type="component" value="Unplaced"/>
</dbReference>
<dbReference type="PROSITE" id="PS50268">
    <property type="entry name" value="CADHERIN_2"/>
    <property type="match status" value="3"/>
</dbReference>
<evidence type="ECO:0000256" key="11">
    <source>
        <dbReference type="PROSITE-ProRule" id="PRU00043"/>
    </source>
</evidence>
<keyword evidence="8 14" id="KW-0472">Membrane</keyword>